<sequence>MDRKFILPKAAVLVMFLSCVMSFTIRKRSSQSPSELTKALKVLQRQRRRVDMSEYLRNNLDAMQDSFDPYEEYGALDGRYSLEDLLPAYQQYLEELEQDGEQEMPNGTPSIDELKSLFGTSGKEHNSVLEEAIKVKDDSHSANRKITKSQMEKLLNQVKDEETQETEETMKSETPSIIEETGNKDPSEVAPKPEVVTKEELKDLFGGDESPEATNDTPSDSEDSQEGVNSSTGEELVPQINSFPAEKKKKVAKRDNGETLRSEEADLHNEIALLHLMEGIEDQEIDNLASALKEATMSQMEGTDSYLRPEYKDIEKAIRNEEILQELKSNPSIALQIASLAQLAEENGLDQEEEDEEEDIDDDSNDVIDKRTEIESNVDDEKPTYEDGMGRWYEHPLPTDEDEIDEKDAQAVLERFVKQYLRQGEPNANQIDDVPEIERRNGGSDNDESVRQALLQYLESQQDVENQDTPDEIEDEMQLDVPNTCIAVDLLNTDCEIADKMGLPIDDEARELCNRHELCYSCGKGHGVTKSQCDQGFGSEVIEICGPNKSCIRDGAQFLWLIKSGQQYNGRPIKECRDPCVRDYILGL</sequence>
<name>A0A210QKE3_MIZYE</name>
<evidence type="ECO:0000313" key="2">
    <source>
        <dbReference type="EMBL" id="OWF49081.1"/>
    </source>
</evidence>
<dbReference type="PANTHER" id="PTHR37687:SF1">
    <property type="entry name" value="AGAP006772-PA"/>
    <property type="match status" value="1"/>
</dbReference>
<proteinExistence type="predicted"/>
<dbReference type="Proteomes" id="UP000242188">
    <property type="component" value="Unassembled WGS sequence"/>
</dbReference>
<gene>
    <name evidence="2" type="ORF">KP79_PYT20657</name>
</gene>
<organism evidence="2 3">
    <name type="scientific">Mizuhopecten yessoensis</name>
    <name type="common">Japanese scallop</name>
    <name type="synonym">Patinopecten yessoensis</name>
    <dbReference type="NCBI Taxonomy" id="6573"/>
    <lineage>
        <taxon>Eukaryota</taxon>
        <taxon>Metazoa</taxon>
        <taxon>Spiralia</taxon>
        <taxon>Lophotrochozoa</taxon>
        <taxon>Mollusca</taxon>
        <taxon>Bivalvia</taxon>
        <taxon>Autobranchia</taxon>
        <taxon>Pteriomorphia</taxon>
        <taxon>Pectinida</taxon>
        <taxon>Pectinoidea</taxon>
        <taxon>Pectinidae</taxon>
        <taxon>Mizuhopecten</taxon>
    </lineage>
</organism>
<dbReference type="AlphaFoldDB" id="A0A210QKE3"/>
<evidence type="ECO:0000256" key="1">
    <source>
        <dbReference type="SAM" id="MobiDB-lite"/>
    </source>
</evidence>
<evidence type="ECO:0000313" key="3">
    <source>
        <dbReference type="Proteomes" id="UP000242188"/>
    </source>
</evidence>
<dbReference type="PANTHER" id="PTHR37687">
    <property type="entry name" value="AGAP006772-PA"/>
    <property type="match status" value="1"/>
</dbReference>
<dbReference type="EMBL" id="NEDP02003256">
    <property type="protein sequence ID" value="OWF49081.1"/>
    <property type="molecule type" value="Genomic_DNA"/>
</dbReference>
<feature type="compositionally biased region" description="Basic and acidic residues" evidence="1">
    <location>
        <begin position="253"/>
        <end position="264"/>
    </location>
</feature>
<reference evidence="2 3" key="1">
    <citation type="journal article" date="2017" name="Nat. Ecol. Evol.">
        <title>Scallop genome provides insights into evolution of bilaterian karyotype and development.</title>
        <authorList>
            <person name="Wang S."/>
            <person name="Zhang J."/>
            <person name="Jiao W."/>
            <person name="Li J."/>
            <person name="Xun X."/>
            <person name="Sun Y."/>
            <person name="Guo X."/>
            <person name="Huan P."/>
            <person name="Dong B."/>
            <person name="Zhang L."/>
            <person name="Hu X."/>
            <person name="Sun X."/>
            <person name="Wang J."/>
            <person name="Zhao C."/>
            <person name="Wang Y."/>
            <person name="Wang D."/>
            <person name="Huang X."/>
            <person name="Wang R."/>
            <person name="Lv J."/>
            <person name="Li Y."/>
            <person name="Zhang Z."/>
            <person name="Liu B."/>
            <person name="Lu W."/>
            <person name="Hui Y."/>
            <person name="Liang J."/>
            <person name="Zhou Z."/>
            <person name="Hou R."/>
            <person name="Li X."/>
            <person name="Liu Y."/>
            <person name="Li H."/>
            <person name="Ning X."/>
            <person name="Lin Y."/>
            <person name="Zhao L."/>
            <person name="Xing Q."/>
            <person name="Dou J."/>
            <person name="Li Y."/>
            <person name="Mao J."/>
            <person name="Guo H."/>
            <person name="Dou H."/>
            <person name="Li T."/>
            <person name="Mu C."/>
            <person name="Jiang W."/>
            <person name="Fu Q."/>
            <person name="Fu X."/>
            <person name="Miao Y."/>
            <person name="Liu J."/>
            <person name="Yu Q."/>
            <person name="Li R."/>
            <person name="Liao H."/>
            <person name="Li X."/>
            <person name="Kong Y."/>
            <person name="Jiang Z."/>
            <person name="Chourrout D."/>
            <person name="Li R."/>
            <person name="Bao Z."/>
        </authorList>
    </citation>
    <scope>NUCLEOTIDE SEQUENCE [LARGE SCALE GENOMIC DNA]</scope>
    <source>
        <strain evidence="2 3">PY_sf001</strain>
    </source>
</reference>
<dbReference type="OrthoDB" id="6138985at2759"/>
<comment type="caution">
    <text evidence="2">The sequence shown here is derived from an EMBL/GenBank/DDBJ whole genome shotgun (WGS) entry which is preliminary data.</text>
</comment>
<accession>A0A210QKE3</accession>
<feature type="region of interest" description="Disordered" evidence="1">
    <location>
        <begin position="158"/>
        <end position="264"/>
    </location>
</feature>
<feature type="region of interest" description="Disordered" evidence="1">
    <location>
        <begin position="426"/>
        <end position="447"/>
    </location>
</feature>
<protein>
    <submittedName>
        <fullName evidence="2">Uncharacterized protein</fullName>
    </submittedName>
</protein>
<dbReference type="InterPro" id="IPR038875">
    <property type="entry name" value="PLA2_conodipine-like"/>
</dbReference>
<keyword evidence="3" id="KW-1185">Reference proteome</keyword>
<feature type="compositionally biased region" description="Basic and acidic residues" evidence="1">
    <location>
        <begin position="195"/>
        <end position="205"/>
    </location>
</feature>